<organism evidence="10 11">
    <name type="scientific">Pusillibacter faecalis</name>
    <dbReference type="NCBI Taxonomy" id="2714358"/>
    <lineage>
        <taxon>Bacteria</taxon>
        <taxon>Bacillati</taxon>
        <taxon>Bacillota</taxon>
        <taxon>Clostridia</taxon>
        <taxon>Eubacteriales</taxon>
        <taxon>Oscillospiraceae</taxon>
        <taxon>Pusillibacter</taxon>
    </lineage>
</organism>
<evidence type="ECO:0000256" key="6">
    <source>
        <dbReference type="ARBA" id="ARBA00023315"/>
    </source>
</evidence>
<evidence type="ECO:0000256" key="9">
    <source>
        <dbReference type="PIRSR" id="PIRSR000450-1"/>
    </source>
</evidence>
<dbReference type="SUPFAM" id="SSF52317">
    <property type="entry name" value="Class I glutamine amidotransferase-like"/>
    <property type="match status" value="1"/>
</dbReference>
<dbReference type="GO" id="GO:0008899">
    <property type="term" value="F:homoserine O-succinyltransferase activity"/>
    <property type="evidence" value="ECO:0007669"/>
    <property type="project" value="UniProtKB-UniRule"/>
</dbReference>
<dbReference type="Proteomes" id="UP000679848">
    <property type="component" value="Chromosome"/>
</dbReference>
<comment type="catalytic activity">
    <reaction evidence="7 8">
        <text>L-homoserine + acetyl-CoA = O-acetyl-L-homoserine + CoA</text>
        <dbReference type="Rhea" id="RHEA:13701"/>
        <dbReference type="ChEBI" id="CHEBI:57287"/>
        <dbReference type="ChEBI" id="CHEBI:57288"/>
        <dbReference type="ChEBI" id="CHEBI:57476"/>
        <dbReference type="ChEBI" id="CHEBI:57716"/>
        <dbReference type="EC" id="2.3.1.31"/>
    </reaction>
</comment>
<reference evidence="10" key="1">
    <citation type="submission" date="2020-09" db="EMBL/GenBank/DDBJ databases">
        <title>New species isolated from human feces.</title>
        <authorList>
            <person name="Kitahara M."/>
            <person name="Shigeno Y."/>
            <person name="Shime M."/>
            <person name="Matsumoto Y."/>
            <person name="Nakamura S."/>
            <person name="Motooka D."/>
            <person name="Fukuoka S."/>
            <person name="Nishikawa H."/>
            <person name="Benno Y."/>
        </authorList>
    </citation>
    <scope>NUCLEOTIDE SEQUENCE</scope>
    <source>
        <strain evidence="10">MM59</strain>
    </source>
</reference>
<keyword evidence="4 8" id="KW-0808">Transferase</keyword>
<accession>A0A810QDK0</accession>
<dbReference type="GO" id="GO:0005737">
    <property type="term" value="C:cytoplasm"/>
    <property type="evidence" value="ECO:0007669"/>
    <property type="project" value="UniProtKB-SubCell"/>
</dbReference>
<feature type="binding site" evidence="8">
    <location>
        <position position="163"/>
    </location>
    <ligand>
        <name>substrate</name>
    </ligand>
</feature>
<dbReference type="InterPro" id="IPR033752">
    <property type="entry name" value="MetA_family"/>
</dbReference>
<dbReference type="PANTHER" id="PTHR20919:SF0">
    <property type="entry name" value="HOMOSERINE O-SUCCINYLTRANSFERASE"/>
    <property type="match status" value="1"/>
</dbReference>
<keyword evidence="5 8" id="KW-0486">Methionine biosynthesis</keyword>
<dbReference type="RefSeq" id="WP_187029385.1">
    <property type="nucleotide sequence ID" value="NZ_AP023420.1"/>
</dbReference>
<evidence type="ECO:0000256" key="8">
    <source>
        <dbReference type="HAMAP-Rule" id="MF_00295"/>
    </source>
</evidence>
<feature type="active site" description="Acyl-thioester intermediate" evidence="8 9">
    <location>
        <position position="142"/>
    </location>
</feature>
<feature type="active site" description="Proton acceptor" evidence="8">
    <location>
        <position position="235"/>
    </location>
</feature>
<keyword evidence="2 8" id="KW-0963">Cytoplasm</keyword>
<dbReference type="PANTHER" id="PTHR20919">
    <property type="entry name" value="HOMOSERINE O-SUCCINYLTRANSFERASE"/>
    <property type="match status" value="1"/>
</dbReference>
<dbReference type="GO" id="GO:0004414">
    <property type="term" value="F:homoserine O-acetyltransferase activity"/>
    <property type="evidence" value="ECO:0007669"/>
    <property type="project" value="UniProtKB-EC"/>
</dbReference>
<dbReference type="PIRSF" id="PIRSF000450">
    <property type="entry name" value="H_ser_succinyltr"/>
    <property type="match status" value="1"/>
</dbReference>
<feature type="binding site" evidence="8">
    <location>
        <position position="192"/>
    </location>
    <ligand>
        <name>substrate</name>
    </ligand>
</feature>
<dbReference type="AlphaFoldDB" id="A0A810QDK0"/>
<dbReference type="KEGG" id="pfaa:MM59RIKEN_20040"/>
<evidence type="ECO:0000256" key="1">
    <source>
        <dbReference type="ARBA" id="ARBA00004496"/>
    </source>
</evidence>
<name>A0A810QDK0_9FIRM</name>
<dbReference type="EC" id="2.3.1.31" evidence="8"/>
<protein>
    <recommendedName>
        <fullName evidence="8">Homoserine O-acetyltransferase</fullName>
        <shortName evidence="8">HAT</shortName>
        <ecNumber evidence="8">2.3.1.31</ecNumber>
    </recommendedName>
    <alternativeName>
        <fullName evidence="8">Homoserine transacetylase</fullName>
        <shortName evidence="8">HTA</shortName>
    </alternativeName>
</protein>
<feature type="site" description="Important for acyl-CoA specificity" evidence="8">
    <location>
        <position position="111"/>
    </location>
</feature>
<comment type="function">
    <text evidence="8">Transfers an acetyl group from acetyl-CoA to L-homoserine, forming acetyl-L-homoserine.</text>
</comment>
<comment type="subcellular location">
    <subcellularLocation>
        <location evidence="1 8">Cytoplasm</location>
    </subcellularLocation>
</comment>
<proteinExistence type="inferred from homology"/>
<dbReference type="Pfam" id="PF04204">
    <property type="entry name" value="HTS"/>
    <property type="match status" value="1"/>
</dbReference>
<dbReference type="InterPro" id="IPR029062">
    <property type="entry name" value="Class_I_gatase-like"/>
</dbReference>
<sequence length="312" mass="35935">MPIKIPNELPATNVLTAENIFVMTETRAITQDIRPLQILLLNLMPTKVDTETQLARVLGNTPLQIELELIAPSGHVSKNTSQAHMLAFYKTFDEVCERTFDGLVITGAPVELMEFEEVDYWPELCRIMEWSKTHVHSTLHICWGAQAGLYYHYGIPKRVLEKKLFGVFEHTVEDPNFILFRGFDDTFWVPHSRNTTVDRADIEAVPALKVLASSREAGVYAVKTDQGRQVFLMGHAEYDRDTLRREYMRDLAAGVDIQIPQHYFPGDDPSRKPRMNWRSCAHLLYANWLNYCVYQTAPYDIRDIERGIRTDS</sequence>
<keyword evidence="3 8" id="KW-0028">Amino-acid biosynthesis</keyword>
<evidence type="ECO:0000313" key="10">
    <source>
        <dbReference type="EMBL" id="BCK84685.1"/>
    </source>
</evidence>
<keyword evidence="6 8" id="KW-0012">Acyltransferase</keyword>
<comment type="caution">
    <text evidence="8">Lacks conserved residue(s) required for the propagation of feature annotation.</text>
</comment>
<comment type="pathway">
    <text evidence="8">Amino-acid biosynthesis; L-methionine biosynthesis via de novo pathway; O-acetyl-L-homoserine from L-homoserine: step 1/1.</text>
</comment>
<comment type="similarity">
    <text evidence="8">Belongs to the MetA family.</text>
</comment>
<dbReference type="HAMAP" id="MF_00295">
    <property type="entry name" value="MetA_acyltransf"/>
    <property type="match status" value="1"/>
</dbReference>
<dbReference type="InterPro" id="IPR005697">
    <property type="entry name" value="HST_MetA"/>
</dbReference>
<dbReference type="Gene3D" id="3.40.50.880">
    <property type="match status" value="1"/>
</dbReference>
<keyword evidence="11" id="KW-1185">Reference proteome</keyword>
<dbReference type="EMBL" id="AP023420">
    <property type="protein sequence ID" value="BCK84685.1"/>
    <property type="molecule type" value="Genomic_DNA"/>
</dbReference>
<dbReference type="FunFam" id="3.40.50.880:FF:000004">
    <property type="entry name" value="Homoserine O-succinyltransferase"/>
    <property type="match status" value="1"/>
</dbReference>
<dbReference type="GO" id="GO:0019281">
    <property type="term" value="P:L-methionine biosynthetic process from homoserine via O-succinyl-L-homoserine and cystathionine"/>
    <property type="evidence" value="ECO:0007669"/>
    <property type="project" value="InterPro"/>
</dbReference>
<evidence type="ECO:0000256" key="3">
    <source>
        <dbReference type="ARBA" id="ARBA00022605"/>
    </source>
</evidence>
<feature type="site" description="Important for substrate specificity" evidence="8">
    <location>
        <position position="192"/>
    </location>
</feature>
<evidence type="ECO:0000256" key="7">
    <source>
        <dbReference type="ARBA" id="ARBA00049043"/>
    </source>
</evidence>
<dbReference type="CDD" id="cd03131">
    <property type="entry name" value="GATase1_HTS"/>
    <property type="match status" value="1"/>
</dbReference>
<dbReference type="UniPathway" id="UPA00051">
    <property type="reaction ID" value="UER00074"/>
</dbReference>
<evidence type="ECO:0000256" key="5">
    <source>
        <dbReference type="ARBA" id="ARBA00023167"/>
    </source>
</evidence>
<evidence type="ECO:0000256" key="2">
    <source>
        <dbReference type="ARBA" id="ARBA00022490"/>
    </source>
</evidence>
<dbReference type="NCBIfam" id="TIGR01001">
    <property type="entry name" value="metA"/>
    <property type="match status" value="1"/>
</dbReference>
<feature type="binding site" evidence="8">
    <location>
        <position position="249"/>
    </location>
    <ligand>
        <name>substrate</name>
    </ligand>
</feature>
<evidence type="ECO:0000256" key="4">
    <source>
        <dbReference type="ARBA" id="ARBA00022679"/>
    </source>
</evidence>
<feature type="active site" evidence="8">
    <location>
        <position position="237"/>
    </location>
</feature>
<evidence type="ECO:0000313" key="11">
    <source>
        <dbReference type="Proteomes" id="UP000679848"/>
    </source>
</evidence>
<gene>
    <name evidence="10" type="primary">metA</name>
    <name evidence="8" type="synonym">metAA</name>
    <name evidence="10" type="ORF">MM59RIKEN_20040</name>
</gene>